<dbReference type="EMBL" id="RQGF01000030">
    <property type="protein sequence ID" value="TGL59492.1"/>
    <property type="molecule type" value="Genomic_DNA"/>
</dbReference>
<evidence type="ECO:0000256" key="1">
    <source>
        <dbReference type="SAM" id="Phobius"/>
    </source>
</evidence>
<feature type="transmembrane region" description="Helical" evidence="1">
    <location>
        <begin position="43"/>
        <end position="62"/>
    </location>
</feature>
<dbReference type="OrthoDB" id="344067at2"/>
<feature type="transmembrane region" description="Helical" evidence="1">
    <location>
        <begin position="148"/>
        <end position="171"/>
    </location>
</feature>
<feature type="transmembrane region" description="Helical" evidence="1">
    <location>
        <begin position="74"/>
        <end position="94"/>
    </location>
</feature>
<dbReference type="AlphaFoldDB" id="A0A4R9K1C3"/>
<feature type="transmembrane region" description="Helical" evidence="1">
    <location>
        <begin position="114"/>
        <end position="136"/>
    </location>
</feature>
<dbReference type="Proteomes" id="UP000297762">
    <property type="component" value="Unassembled WGS sequence"/>
</dbReference>
<reference evidence="2" key="1">
    <citation type="journal article" date="2019" name="PLoS Negl. Trop. Dis.">
        <title>Revisiting the worldwide diversity of Leptospira species in the environment.</title>
        <authorList>
            <person name="Vincent A.T."/>
            <person name="Schiettekatte O."/>
            <person name="Bourhy P."/>
            <person name="Veyrier F.J."/>
            <person name="Picardeau M."/>
        </authorList>
    </citation>
    <scope>NUCLEOTIDE SEQUENCE [LARGE SCALE GENOMIC DNA]</scope>
    <source>
        <strain evidence="2">201702455</strain>
    </source>
</reference>
<protein>
    <submittedName>
        <fullName evidence="2">Ion transporter</fullName>
    </submittedName>
</protein>
<sequence length="188" mass="21988">MKIDRYIIKTIIKTFVEYTLIISLGIFLIFLDENEFAGLEIKYLILILAGFKSWYFFVKGFRRISEFSGLDLKYYEFLVFIAFNISVIVISFGFDYLCIYKTDMGSFSGLPKDLEYPSLFFKFIYFSLMIFTNIGIIKIVPENTEAEILVIFEAILSFITIIFILSDFLSLKESLVTSKPKDERDIKE</sequence>
<comment type="caution">
    <text evidence="2">The sequence shown here is derived from an EMBL/GenBank/DDBJ whole genome shotgun (WGS) entry which is preliminary data.</text>
</comment>
<keyword evidence="1" id="KW-0472">Membrane</keyword>
<gene>
    <name evidence="2" type="ORF">EHQ64_15470</name>
</gene>
<keyword evidence="1" id="KW-0812">Transmembrane</keyword>
<proteinExistence type="predicted"/>
<accession>A0A4R9K1C3</accession>
<evidence type="ECO:0000313" key="3">
    <source>
        <dbReference type="Proteomes" id="UP000297762"/>
    </source>
</evidence>
<dbReference type="RefSeq" id="WP_135650707.1">
    <property type="nucleotide sequence ID" value="NZ_RQGF01000030.1"/>
</dbReference>
<keyword evidence="3" id="KW-1185">Reference proteome</keyword>
<feature type="transmembrane region" description="Helical" evidence="1">
    <location>
        <begin position="12"/>
        <end position="31"/>
    </location>
</feature>
<name>A0A4R9K1C3_9LEPT</name>
<evidence type="ECO:0000313" key="2">
    <source>
        <dbReference type="EMBL" id="TGL59492.1"/>
    </source>
</evidence>
<keyword evidence="1" id="KW-1133">Transmembrane helix</keyword>
<dbReference type="Gene3D" id="1.10.287.70">
    <property type="match status" value="1"/>
</dbReference>
<organism evidence="2 3">
    <name type="scientific">Leptospira sarikeiensis</name>
    <dbReference type="NCBI Taxonomy" id="2484943"/>
    <lineage>
        <taxon>Bacteria</taxon>
        <taxon>Pseudomonadati</taxon>
        <taxon>Spirochaetota</taxon>
        <taxon>Spirochaetia</taxon>
        <taxon>Leptospirales</taxon>
        <taxon>Leptospiraceae</taxon>
        <taxon>Leptospira</taxon>
    </lineage>
</organism>